<name>A0ABM7NSF2_9VIRU</name>
<feature type="compositionally biased region" description="Low complexity" evidence="1">
    <location>
        <begin position="368"/>
        <end position="382"/>
    </location>
</feature>
<evidence type="ECO:0000313" key="2">
    <source>
        <dbReference type="EMBL" id="BCS83090.1"/>
    </source>
</evidence>
<proteinExistence type="predicted"/>
<protein>
    <recommendedName>
        <fullName evidence="4">Holliday junction resolvase</fullName>
    </recommendedName>
</protein>
<keyword evidence="3" id="KW-1185">Reference proteome</keyword>
<sequence length="382" mass="44283">MIIISWDVGVIYLAYCVLEYIINENSGKVSVKIIDWNVINLIDGDRLILKCCGKKKKDGSCDKNASFCLKTGDDKIYGFCKTHLVQYHEYWSEKETIKLFDKSSKPNKCDYVKKNGECCGKKTGYIYQNDTDKIYYCTSHYKSQLGKKIKEYSPQPIRNMIVKKYPTSQLQLNLIKKLDDLSKHFAKLNIEEVIIENQPSQKNPKMKSIANTLFDYFLIRGYIDKIHKMDIKLVKFMCPSNKLKVNNNNTLEVFKANKDSKKKYKLTKKLGIQYTKQLLCNNKEQLEYLSLYDKEDDLCDAYLQGRYYLEFIRNKSPGLLKCEPESKSDNKKNKSDSENKSHVKSRNISVGNSIVKKSSIKLSKKSSIKSPNSKINRNIITL</sequence>
<organism evidence="2 3">
    <name type="scientific">Cotonvirus japonicus</name>
    <dbReference type="NCBI Taxonomy" id="2811091"/>
    <lineage>
        <taxon>Viruses</taxon>
        <taxon>Varidnaviria</taxon>
        <taxon>Bamfordvirae</taxon>
        <taxon>Nucleocytoviricota</taxon>
        <taxon>Megaviricetes</taxon>
        <taxon>Imitervirales</taxon>
        <taxon>Mimiviridae</taxon>
        <taxon>Megamimivirinae</taxon>
        <taxon>Cotonvirus</taxon>
        <taxon>Cotonvirus japonicum</taxon>
    </lineage>
</organism>
<dbReference type="Proteomes" id="UP001321479">
    <property type="component" value="Segment"/>
</dbReference>
<evidence type="ECO:0008006" key="4">
    <source>
        <dbReference type="Google" id="ProtNLM"/>
    </source>
</evidence>
<dbReference type="SUPFAM" id="SSF53098">
    <property type="entry name" value="Ribonuclease H-like"/>
    <property type="match status" value="1"/>
</dbReference>
<dbReference type="InterPro" id="IPR012337">
    <property type="entry name" value="RNaseH-like_sf"/>
</dbReference>
<evidence type="ECO:0000313" key="3">
    <source>
        <dbReference type="Proteomes" id="UP001321479"/>
    </source>
</evidence>
<feature type="compositionally biased region" description="Basic residues" evidence="1">
    <location>
        <begin position="358"/>
        <end position="367"/>
    </location>
</feature>
<dbReference type="GeneID" id="80558295"/>
<reference evidence="2 3" key="1">
    <citation type="submission" date="2021-02" db="EMBL/GenBank/DDBJ databases">
        <title>Cotonvirus japonicus, which uses Golgi apparatus of host cells for its virion factory, phylogenetically links tailed tupanvirus and icosahedral mimivirus.</title>
        <authorList>
            <person name="Takahashi H."/>
            <person name="Fukaya S."/>
            <person name="Song C."/>
            <person name="Murata K."/>
            <person name="Takemura M."/>
        </authorList>
    </citation>
    <scope>NUCLEOTIDE SEQUENCE [LARGE SCALE GENOMIC DNA]</scope>
</reference>
<accession>A0ABM7NSF2</accession>
<dbReference type="EMBL" id="AP024483">
    <property type="protein sequence ID" value="BCS83090.1"/>
    <property type="molecule type" value="Genomic_DNA"/>
</dbReference>
<evidence type="ECO:0000256" key="1">
    <source>
        <dbReference type="SAM" id="MobiDB-lite"/>
    </source>
</evidence>
<feature type="compositionally biased region" description="Basic and acidic residues" evidence="1">
    <location>
        <begin position="322"/>
        <end position="341"/>
    </location>
</feature>
<feature type="region of interest" description="Disordered" evidence="1">
    <location>
        <begin position="322"/>
        <end position="382"/>
    </location>
</feature>
<dbReference type="RefSeq" id="YP_010841698.1">
    <property type="nucleotide sequence ID" value="NC_079139.1"/>
</dbReference>